<keyword evidence="7" id="KW-1185">Reference proteome</keyword>
<dbReference type="InterPro" id="IPR010982">
    <property type="entry name" value="Lambda_DNA-bd_dom_sf"/>
</dbReference>
<dbReference type="InterPro" id="IPR001387">
    <property type="entry name" value="Cro/C1-type_HTH"/>
</dbReference>
<accession>A0A2X2Z2H9</accession>
<keyword evidence="1" id="KW-0805">Transcription regulation</keyword>
<dbReference type="Pfam" id="PF01381">
    <property type="entry name" value="HTH_3"/>
    <property type="match status" value="1"/>
</dbReference>
<dbReference type="STRING" id="445960.SAMN05421542_0797"/>
<evidence type="ECO:0000313" key="7">
    <source>
        <dbReference type="Proteomes" id="UP000199426"/>
    </source>
</evidence>
<reference evidence="6 8" key="2">
    <citation type="submission" date="2018-06" db="EMBL/GenBank/DDBJ databases">
        <authorList>
            <consortium name="Pathogen Informatics"/>
            <person name="Doyle S."/>
        </authorList>
    </citation>
    <scope>NUCLEOTIDE SEQUENCE [LARGE SCALE GENOMIC DNA]</scope>
    <source>
        <strain evidence="6 8">NCTC13492</strain>
    </source>
</reference>
<organism evidence="6 8">
    <name type="scientific">Chryseobacterium jejuense</name>
    <dbReference type="NCBI Taxonomy" id="445960"/>
    <lineage>
        <taxon>Bacteria</taxon>
        <taxon>Pseudomonadati</taxon>
        <taxon>Bacteroidota</taxon>
        <taxon>Flavobacteriia</taxon>
        <taxon>Flavobacteriales</taxon>
        <taxon>Weeksellaceae</taxon>
        <taxon>Chryseobacterium group</taxon>
        <taxon>Chryseobacterium</taxon>
    </lineage>
</organism>
<dbReference type="EMBL" id="UAWB01000005">
    <property type="protein sequence ID" value="SQB44740.1"/>
    <property type="molecule type" value="Genomic_DNA"/>
</dbReference>
<keyword evidence="3" id="KW-0804">Transcription</keyword>
<feature type="domain" description="HTH cro/C1-type" evidence="4">
    <location>
        <begin position="24"/>
        <end position="78"/>
    </location>
</feature>
<evidence type="ECO:0000313" key="8">
    <source>
        <dbReference type="Proteomes" id="UP000251670"/>
    </source>
</evidence>
<keyword evidence="2 6" id="KW-0238">DNA-binding</keyword>
<dbReference type="InterPro" id="IPR050807">
    <property type="entry name" value="TransReg_Diox_bact_type"/>
</dbReference>
<dbReference type="Proteomes" id="UP000199426">
    <property type="component" value="Unassembled WGS sequence"/>
</dbReference>
<dbReference type="Gene3D" id="1.10.260.40">
    <property type="entry name" value="lambda repressor-like DNA-binding domains"/>
    <property type="match status" value="1"/>
</dbReference>
<protein>
    <submittedName>
        <fullName evidence="5">DNA-binding transcriptional regulator, XRE-family HTH domain</fullName>
    </submittedName>
    <submittedName>
        <fullName evidence="6">DNA-binding transcriptional repressor PuuR</fullName>
    </submittedName>
</protein>
<dbReference type="CDD" id="cd00093">
    <property type="entry name" value="HTH_XRE"/>
    <property type="match status" value="1"/>
</dbReference>
<dbReference type="RefSeq" id="WP_228425314.1">
    <property type="nucleotide sequence ID" value="NZ_FNEG01000001.1"/>
</dbReference>
<dbReference type="AlphaFoldDB" id="A0A2X2Z2H9"/>
<evidence type="ECO:0000256" key="1">
    <source>
        <dbReference type="ARBA" id="ARBA00023015"/>
    </source>
</evidence>
<evidence type="ECO:0000313" key="6">
    <source>
        <dbReference type="EMBL" id="SQB44740.1"/>
    </source>
</evidence>
<dbReference type="PANTHER" id="PTHR46797">
    <property type="entry name" value="HTH-TYPE TRANSCRIPTIONAL REGULATOR"/>
    <property type="match status" value="1"/>
</dbReference>
<dbReference type="SUPFAM" id="SSF47413">
    <property type="entry name" value="lambda repressor-like DNA-binding domains"/>
    <property type="match status" value="1"/>
</dbReference>
<name>A0A2X2Z2H9_CHRJE</name>
<reference evidence="5 7" key="1">
    <citation type="submission" date="2016-10" db="EMBL/GenBank/DDBJ databases">
        <authorList>
            <person name="Varghese N."/>
            <person name="Submissions S."/>
        </authorList>
    </citation>
    <scope>NUCLEOTIDE SEQUENCE [LARGE SCALE GENOMIC DNA]</scope>
    <source>
        <strain evidence="5 7">DSM 19299</strain>
    </source>
</reference>
<dbReference type="Proteomes" id="UP000251670">
    <property type="component" value="Unassembled WGS sequence"/>
</dbReference>
<dbReference type="PANTHER" id="PTHR46797:SF23">
    <property type="entry name" value="HTH-TYPE TRANSCRIPTIONAL REGULATOR SUTR"/>
    <property type="match status" value="1"/>
</dbReference>
<dbReference type="EMBL" id="FNEG01000001">
    <property type="protein sequence ID" value="SDI31170.1"/>
    <property type="molecule type" value="Genomic_DNA"/>
</dbReference>
<gene>
    <name evidence="6" type="ORF">NCTC13492_02571</name>
    <name evidence="5" type="ORF">SAMN05421542_0797</name>
</gene>
<evidence type="ECO:0000259" key="4">
    <source>
        <dbReference type="PROSITE" id="PS50943"/>
    </source>
</evidence>
<evidence type="ECO:0000256" key="2">
    <source>
        <dbReference type="ARBA" id="ARBA00023125"/>
    </source>
</evidence>
<evidence type="ECO:0000313" key="5">
    <source>
        <dbReference type="EMBL" id="SDI31170.1"/>
    </source>
</evidence>
<dbReference type="GO" id="GO:0003677">
    <property type="term" value="F:DNA binding"/>
    <property type="evidence" value="ECO:0007669"/>
    <property type="project" value="UniProtKB-KW"/>
</dbReference>
<sequence>MRNVDENKIKELKTRIPVALGKQVELFRKKNKLSQTEFGDLIGKDRQYVSKIENGKVSSSLSTISIIAYALDISLSELVDKISL</sequence>
<dbReference type="GO" id="GO:0003700">
    <property type="term" value="F:DNA-binding transcription factor activity"/>
    <property type="evidence" value="ECO:0007669"/>
    <property type="project" value="TreeGrafter"/>
</dbReference>
<proteinExistence type="predicted"/>
<dbReference type="SMART" id="SM00530">
    <property type="entry name" value="HTH_XRE"/>
    <property type="match status" value="1"/>
</dbReference>
<evidence type="ECO:0000256" key="3">
    <source>
        <dbReference type="ARBA" id="ARBA00023163"/>
    </source>
</evidence>
<dbReference type="GO" id="GO:0005829">
    <property type="term" value="C:cytosol"/>
    <property type="evidence" value="ECO:0007669"/>
    <property type="project" value="TreeGrafter"/>
</dbReference>
<dbReference type="PROSITE" id="PS50943">
    <property type="entry name" value="HTH_CROC1"/>
    <property type="match status" value="1"/>
</dbReference>